<name>A0ABD3GRA0_9MARC</name>
<dbReference type="AlphaFoldDB" id="A0ABD3GRA0"/>
<dbReference type="Proteomes" id="UP001633002">
    <property type="component" value="Unassembled WGS sequence"/>
</dbReference>
<gene>
    <name evidence="1" type="ORF">R1sor_024429</name>
</gene>
<dbReference type="SUPFAM" id="SSF57997">
    <property type="entry name" value="Tropomyosin"/>
    <property type="match status" value="1"/>
</dbReference>
<comment type="caution">
    <text evidence="1">The sequence shown here is derived from an EMBL/GenBank/DDBJ whole genome shotgun (WGS) entry which is preliminary data.</text>
</comment>
<organism evidence="1 2">
    <name type="scientific">Riccia sorocarpa</name>
    <dbReference type="NCBI Taxonomy" id="122646"/>
    <lineage>
        <taxon>Eukaryota</taxon>
        <taxon>Viridiplantae</taxon>
        <taxon>Streptophyta</taxon>
        <taxon>Embryophyta</taxon>
        <taxon>Marchantiophyta</taxon>
        <taxon>Marchantiopsida</taxon>
        <taxon>Marchantiidae</taxon>
        <taxon>Marchantiales</taxon>
        <taxon>Ricciaceae</taxon>
        <taxon>Riccia</taxon>
    </lineage>
</organism>
<sequence>MVKSLTGQLDALKDASGANETRLKQKIADMQQELRIQRPTLVKYKTAFEAEMQKTSEFDEEVHSFKEKIESLTFACERVERAQAALRTELNQVKTQLRMLQISEK</sequence>
<reference evidence="1 2" key="1">
    <citation type="submission" date="2024-09" db="EMBL/GenBank/DDBJ databases">
        <title>Chromosome-scale assembly of Riccia sorocarpa.</title>
        <authorList>
            <person name="Paukszto L."/>
        </authorList>
    </citation>
    <scope>NUCLEOTIDE SEQUENCE [LARGE SCALE GENOMIC DNA]</scope>
    <source>
        <strain evidence="1">LP-2024</strain>
        <tissue evidence="1">Aerial parts of the thallus</tissue>
    </source>
</reference>
<protein>
    <submittedName>
        <fullName evidence="1">Uncharacterized protein</fullName>
    </submittedName>
</protein>
<dbReference type="EMBL" id="JBJQOH010000007">
    <property type="protein sequence ID" value="KAL3681473.1"/>
    <property type="molecule type" value="Genomic_DNA"/>
</dbReference>
<keyword evidence="2" id="KW-1185">Reference proteome</keyword>
<evidence type="ECO:0000313" key="2">
    <source>
        <dbReference type="Proteomes" id="UP001633002"/>
    </source>
</evidence>
<evidence type="ECO:0000313" key="1">
    <source>
        <dbReference type="EMBL" id="KAL3681473.1"/>
    </source>
</evidence>
<accession>A0ABD3GRA0</accession>
<proteinExistence type="predicted"/>